<accession>A0ABR1J4P2</accession>
<feature type="compositionally biased region" description="Polar residues" evidence="1">
    <location>
        <begin position="517"/>
        <end position="527"/>
    </location>
</feature>
<protein>
    <submittedName>
        <fullName evidence="3">Uncharacterized protein</fullName>
    </submittedName>
</protein>
<evidence type="ECO:0000313" key="4">
    <source>
        <dbReference type="Proteomes" id="UP001498398"/>
    </source>
</evidence>
<feature type="region of interest" description="Disordered" evidence="1">
    <location>
        <begin position="241"/>
        <end position="283"/>
    </location>
</feature>
<feature type="compositionally biased region" description="Low complexity" evidence="1">
    <location>
        <begin position="429"/>
        <end position="442"/>
    </location>
</feature>
<proteinExistence type="predicted"/>
<keyword evidence="2" id="KW-0472">Membrane</keyword>
<comment type="caution">
    <text evidence="3">The sequence shown here is derived from an EMBL/GenBank/DDBJ whole genome shotgun (WGS) entry which is preliminary data.</text>
</comment>
<feature type="compositionally biased region" description="Basic and acidic residues" evidence="1">
    <location>
        <begin position="295"/>
        <end position="313"/>
    </location>
</feature>
<evidence type="ECO:0000256" key="1">
    <source>
        <dbReference type="SAM" id="MobiDB-lite"/>
    </source>
</evidence>
<keyword evidence="4" id="KW-1185">Reference proteome</keyword>
<feature type="compositionally biased region" description="Polar residues" evidence="1">
    <location>
        <begin position="413"/>
        <end position="428"/>
    </location>
</feature>
<feature type="compositionally biased region" description="Low complexity" evidence="1">
    <location>
        <begin position="119"/>
        <end position="135"/>
    </location>
</feature>
<evidence type="ECO:0000256" key="2">
    <source>
        <dbReference type="SAM" id="Phobius"/>
    </source>
</evidence>
<feature type="compositionally biased region" description="Basic and acidic residues" evidence="1">
    <location>
        <begin position="501"/>
        <end position="516"/>
    </location>
</feature>
<keyword evidence="2" id="KW-1133">Transmembrane helix</keyword>
<keyword evidence="2" id="KW-0812">Transmembrane</keyword>
<feature type="region of interest" description="Disordered" evidence="1">
    <location>
        <begin position="24"/>
        <end position="65"/>
    </location>
</feature>
<dbReference type="Proteomes" id="UP001498398">
    <property type="component" value="Unassembled WGS sequence"/>
</dbReference>
<feature type="region of interest" description="Disordered" evidence="1">
    <location>
        <begin position="158"/>
        <end position="193"/>
    </location>
</feature>
<feature type="region of interest" description="Disordered" evidence="1">
    <location>
        <begin position="295"/>
        <end position="315"/>
    </location>
</feature>
<organism evidence="3 4">
    <name type="scientific">Marasmiellus scandens</name>
    <dbReference type="NCBI Taxonomy" id="2682957"/>
    <lineage>
        <taxon>Eukaryota</taxon>
        <taxon>Fungi</taxon>
        <taxon>Dikarya</taxon>
        <taxon>Basidiomycota</taxon>
        <taxon>Agaricomycotina</taxon>
        <taxon>Agaricomycetes</taxon>
        <taxon>Agaricomycetidae</taxon>
        <taxon>Agaricales</taxon>
        <taxon>Marasmiineae</taxon>
        <taxon>Omphalotaceae</taxon>
        <taxon>Marasmiellus</taxon>
    </lineage>
</organism>
<feature type="compositionally biased region" description="Low complexity" evidence="1">
    <location>
        <begin position="158"/>
        <end position="192"/>
    </location>
</feature>
<feature type="region of interest" description="Disordered" evidence="1">
    <location>
        <begin position="116"/>
        <end position="136"/>
    </location>
</feature>
<dbReference type="EMBL" id="JBANRG010000033">
    <property type="protein sequence ID" value="KAK7450590.1"/>
    <property type="molecule type" value="Genomic_DNA"/>
</dbReference>
<feature type="region of interest" description="Disordered" evidence="1">
    <location>
        <begin position="410"/>
        <end position="527"/>
    </location>
</feature>
<feature type="compositionally biased region" description="Basic and acidic residues" evidence="1">
    <location>
        <begin position="259"/>
        <end position="271"/>
    </location>
</feature>
<name>A0ABR1J4P2_9AGAR</name>
<feature type="compositionally biased region" description="Polar residues" evidence="1">
    <location>
        <begin position="477"/>
        <end position="500"/>
    </location>
</feature>
<sequence length="598" mass="63895">MGSHSNTRRQHTQAQHAFQPFHPVIQDADTDPPSPNPDDSLVSSQEPTKGITLTEPIPDVGASHDTSTVLMDPLTTADLKLGADTTTGVATVTTVVVVSTETVVPVISFTVPAVSTQESSPPFAPNSAASSQPPSTVITSSVNIPTELLSLLSTSQLTSHSSSSIPSPSSTTSLSSYSSNSNSTTSSENTSPAAAHTSSFYIGLVLGIIIFIACITAFISWFMGIRRKHKSLKAVPWTWKPELKGDNSGSGESTAWSDNSERKRWSGDTKADPLPSSADAPFQQEDSEFDVHNLKAVSHWEPRGDRDAGEPKRTRSFIESACSPVKRRPLPILSVPSPPPPTVPSYLPSFHSNPNLYANAHTHMAGITPYHAHPHAHPYSHPPATETDEKGLGDHAYSSVSLQESQAYPLPYTPQSQSRPSLASNSEYSTSTMKSPCSTSSSAHVYGRPLPPIPIPSPASIRTKHGEDGVEVGIGIPTSQTYAGLGSSSFWDGQVDGSSGSRDDQRFGDVDVEKGHPNSNLESSARISSSQSWTLGLFGSRGGVSASKEEEEDNLTRLPRHISRQSRNRNQGRERWRVGSGSGSGMGMHARVNEESFS</sequence>
<reference evidence="3 4" key="1">
    <citation type="submission" date="2024-01" db="EMBL/GenBank/DDBJ databases">
        <title>A draft genome for the cacao thread blight pathogen Marasmiellus scandens.</title>
        <authorList>
            <person name="Baruah I.K."/>
            <person name="Leung J."/>
            <person name="Bukari Y."/>
            <person name="Amoako-Attah I."/>
            <person name="Meinhardt L.W."/>
            <person name="Bailey B.A."/>
            <person name="Cohen S.P."/>
        </authorList>
    </citation>
    <scope>NUCLEOTIDE SEQUENCE [LARGE SCALE GENOMIC DNA]</scope>
    <source>
        <strain evidence="3 4">GH-19</strain>
    </source>
</reference>
<feature type="transmembrane region" description="Helical" evidence="2">
    <location>
        <begin position="200"/>
        <end position="223"/>
    </location>
</feature>
<feature type="region of interest" description="Disordered" evidence="1">
    <location>
        <begin position="368"/>
        <end position="392"/>
    </location>
</feature>
<evidence type="ECO:0000313" key="3">
    <source>
        <dbReference type="EMBL" id="KAK7450590.1"/>
    </source>
</evidence>
<feature type="compositionally biased region" description="Basic residues" evidence="1">
    <location>
        <begin position="558"/>
        <end position="567"/>
    </location>
</feature>
<feature type="region of interest" description="Disordered" evidence="1">
    <location>
        <begin position="541"/>
        <end position="598"/>
    </location>
</feature>
<feature type="compositionally biased region" description="Polar residues" evidence="1">
    <location>
        <begin position="247"/>
        <end position="258"/>
    </location>
</feature>
<gene>
    <name evidence="3" type="ORF">VKT23_012900</name>
</gene>